<feature type="repeat" description="HEAT" evidence="3">
    <location>
        <begin position="178"/>
        <end position="216"/>
    </location>
</feature>
<dbReference type="PANTHER" id="PTHR10648:SF2">
    <property type="entry name" value="SERINE_THREONINE-PROTEIN PHOSPHATASE 2A 65 KDA REGULATORY SUBUNIT A ALPHA ISOFORM"/>
    <property type="match status" value="1"/>
</dbReference>
<evidence type="ECO:0000313" key="5">
    <source>
        <dbReference type="Ensembl" id="ENSBJAP00000025046.1"/>
    </source>
</evidence>
<feature type="repeat" description="HEAT" evidence="3">
    <location>
        <begin position="341"/>
        <end position="379"/>
    </location>
</feature>
<feature type="repeat" description="HEAT" evidence="3">
    <location>
        <begin position="139"/>
        <end position="177"/>
    </location>
</feature>
<accession>A0A8C0C2J6</accession>
<dbReference type="GO" id="GO:0005634">
    <property type="term" value="C:nucleus"/>
    <property type="evidence" value="ECO:0007669"/>
    <property type="project" value="TreeGrafter"/>
</dbReference>
<dbReference type="GO" id="GO:0019888">
    <property type="term" value="F:protein phosphatase regulator activity"/>
    <property type="evidence" value="ECO:0007669"/>
    <property type="project" value="TreeGrafter"/>
</dbReference>
<comment type="similarity">
    <text evidence="2">Belongs to the phosphatase 2A regulatory subunit A family.</text>
</comment>
<dbReference type="PANTHER" id="PTHR10648">
    <property type="entry name" value="SERINE/THREONINE-PROTEIN PHOSPHATASE PP2A 65 KDA REGULATORY SUBUNIT"/>
    <property type="match status" value="1"/>
</dbReference>
<evidence type="ECO:0000256" key="2">
    <source>
        <dbReference type="ARBA" id="ARBA00038332"/>
    </source>
</evidence>
<dbReference type="InterPro" id="IPR000357">
    <property type="entry name" value="HEAT"/>
</dbReference>
<dbReference type="Gene3D" id="1.25.10.10">
    <property type="entry name" value="Leucine-rich Repeat Variant"/>
    <property type="match status" value="2"/>
</dbReference>
<dbReference type="PROSITE" id="PS50077">
    <property type="entry name" value="HEAT_REPEAT"/>
    <property type="match status" value="4"/>
</dbReference>
<dbReference type="Proteomes" id="UP000694555">
    <property type="component" value="Unplaced"/>
</dbReference>
<dbReference type="InterPro" id="IPR051023">
    <property type="entry name" value="PP2A_Regulatory_Subunit_A"/>
</dbReference>
<feature type="domain" description="Phosphatase PP2A regulatory subunit A/Splicing factor 3B subunit 1-like HEAT repeat" evidence="4">
    <location>
        <begin position="266"/>
        <end position="294"/>
    </location>
</feature>
<feature type="repeat" description="HEAT" evidence="3">
    <location>
        <begin position="302"/>
        <end position="340"/>
    </location>
</feature>
<dbReference type="AlphaFoldDB" id="A0A8C0C2J6"/>
<organism evidence="5 6">
    <name type="scientific">Buteo japonicus</name>
    <dbReference type="NCBI Taxonomy" id="224669"/>
    <lineage>
        <taxon>Eukaryota</taxon>
        <taxon>Metazoa</taxon>
        <taxon>Chordata</taxon>
        <taxon>Craniata</taxon>
        <taxon>Vertebrata</taxon>
        <taxon>Euteleostomi</taxon>
        <taxon>Archelosauria</taxon>
        <taxon>Archosauria</taxon>
        <taxon>Dinosauria</taxon>
        <taxon>Saurischia</taxon>
        <taxon>Theropoda</taxon>
        <taxon>Coelurosauria</taxon>
        <taxon>Aves</taxon>
        <taxon>Neognathae</taxon>
        <taxon>Neoaves</taxon>
        <taxon>Telluraves</taxon>
        <taxon>Accipitrimorphae</taxon>
        <taxon>Accipitriformes</taxon>
        <taxon>Accipitridae</taxon>
        <taxon>Accipitrinae</taxon>
        <taxon>Buteo</taxon>
    </lineage>
</organism>
<dbReference type="SUPFAM" id="SSF48371">
    <property type="entry name" value="ARM repeat"/>
    <property type="match status" value="1"/>
</dbReference>
<dbReference type="GO" id="GO:0007059">
    <property type="term" value="P:chromosome segregation"/>
    <property type="evidence" value="ECO:0007669"/>
    <property type="project" value="TreeGrafter"/>
</dbReference>
<dbReference type="Pfam" id="PF22646">
    <property type="entry name" value="PPP2R1A-like_HEAT"/>
    <property type="match status" value="1"/>
</dbReference>
<proteinExistence type="inferred from homology"/>
<reference evidence="5" key="1">
    <citation type="submission" date="2025-08" db="UniProtKB">
        <authorList>
            <consortium name="Ensembl"/>
        </authorList>
    </citation>
    <scope>IDENTIFICATION</scope>
</reference>
<evidence type="ECO:0000313" key="6">
    <source>
        <dbReference type="Proteomes" id="UP000694555"/>
    </source>
</evidence>
<sequence length="498" mass="53544">GVVFPGSSFIYPWGGPLFDPMLRLNSIKKLSTIALALGVERTRSELLPFLTDTIYDEDEVLLALAEQLGTFTALVGGPEFVHCVLGVPQPTLRQLWVSTLAPSPNFGPVAWSGRPHSMSPVVSGCPQGSRDVPKDHPHLPRYFRNLCSDDTPMVRRAAASKLGEFAKVLELEHVKSEIIPMFSNLASDEQDSVRLLAVEACVSIAQLLPQEELEGLVMPTLRQAAEDKSWRVRYMVADKFTEVGTTPLPPQGTPTGVPHPTVSPRCPQELVSDANQHVKSALASVIMGLSPILGKDNTVEHLLPLFLAQLKDECPEVRLNIISNLDCVNEVIGIRQLSQSLLPAIVELAEDAKWRVRLAIIEYMPLLAGQLGVEFFDEKLNSLCMAWLVDHGEADTWGVTGSYWELLGGPRGVTGSSGGVTGRPEGGYWELPEGLLWCLGGVSGSILGAGGGLLGVTGYPVRGVAGSQQGYWDLLVTWGALLGARGGLLGPWGALLGA</sequence>
<evidence type="ECO:0000259" key="4">
    <source>
        <dbReference type="Pfam" id="PF22646"/>
    </source>
</evidence>
<dbReference type="GO" id="GO:0005829">
    <property type="term" value="C:cytosol"/>
    <property type="evidence" value="ECO:0007669"/>
    <property type="project" value="TreeGrafter"/>
</dbReference>
<keyword evidence="1" id="KW-0677">Repeat</keyword>
<protein>
    <submittedName>
        <fullName evidence="5">Protein phosphatase 2 scaffold subunit Aalpha</fullName>
    </submittedName>
</protein>
<dbReference type="InterPro" id="IPR021133">
    <property type="entry name" value="HEAT_type_2"/>
</dbReference>
<name>A0A8C0C2J6_9AVES</name>
<evidence type="ECO:0000256" key="3">
    <source>
        <dbReference type="PROSITE-ProRule" id="PRU00103"/>
    </source>
</evidence>
<reference evidence="5" key="2">
    <citation type="submission" date="2025-09" db="UniProtKB">
        <authorList>
            <consortium name="Ensembl"/>
        </authorList>
    </citation>
    <scope>IDENTIFICATION</scope>
</reference>
<dbReference type="Ensembl" id="ENSBJAT00000025735.1">
    <property type="protein sequence ID" value="ENSBJAP00000025046.1"/>
    <property type="gene ID" value="ENSBJAG00000015999.1"/>
</dbReference>
<dbReference type="InterPro" id="IPR016024">
    <property type="entry name" value="ARM-type_fold"/>
</dbReference>
<dbReference type="GO" id="GO:0000159">
    <property type="term" value="C:protein phosphatase type 2A complex"/>
    <property type="evidence" value="ECO:0007669"/>
    <property type="project" value="TreeGrafter"/>
</dbReference>
<keyword evidence="6" id="KW-1185">Reference proteome</keyword>
<dbReference type="InterPro" id="IPR011989">
    <property type="entry name" value="ARM-like"/>
</dbReference>
<evidence type="ECO:0000256" key="1">
    <source>
        <dbReference type="ARBA" id="ARBA00022737"/>
    </source>
</evidence>
<dbReference type="InterPro" id="IPR054573">
    <property type="entry name" value="PP2A/SF3B1-like_HEAT"/>
</dbReference>
<dbReference type="Pfam" id="PF02985">
    <property type="entry name" value="HEAT"/>
    <property type="match status" value="2"/>
</dbReference>